<organism evidence="3 5">
    <name type="scientific">Didymodactylos carnosus</name>
    <dbReference type="NCBI Taxonomy" id="1234261"/>
    <lineage>
        <taxon>Eukaryota</taxon>
        <taxon>Metazoa</taxon>
        <taxon>Spiralia</taxon>
        <taxon>Gnathifera</taxon>
        <taxon>Rotifera</taxon>
        <taxon>Eurotatoria</taxon>
        <taxon>Bdelloidea</taxon>
        <taxon>Philodinida</taxon>
        <taxon>Philodinidae</taxon>
        <taxon>Didymodactylos</taxon>
    </lineage>
</organism>
<feature type="compositionally biased region" description="Low complexity" evidence="1">
    <location>
        <begin position="226"/>
        <end position="263"/>
    </location>
</feature>
<dbReference type="Pfam" id="PF15249">
    <property type="entry name" value="GLTSCR1"/>
    <property type="match status" value="1"/>
</dbReference>
<feature type="compositionally biased region" description="Polar residues" evidence="1">
    <location>
        <begin position="65"/>
        <end position="74"/>
    </location>
</feature>
<feature type="compositionally biased region" description="Polar residues" evidence="1">
    <location>
        <begin position="36"/>
        <end position="53"/>
    </location>
</feature>
<feature type="region of interest" description="Disordered" evidence="1">
    <location>
        <begin position="221"/>
        <end position="263"/>
    </location>
</feature>
<feature type="compositionally biased region" description="Low complexity" evidence="1">
    <location>
        <begin position="75"/>
        <end position="84"/>
    </location>
</feature>
<keyword evidence="5" id="KW-1185">Reference proteome</keyword>
<feature type="compositionally biased region" description="Polar residues" evidence="1">
    <location>
        <begin position="14"/>
        <end position="28"/>
    </location>
</feature>
<dbReference type="Proteomes" id="UP000663829">
    <property type="component" value="Unassembled WGS sequence"/>
</dbReference>
<feature type="region of interest" description="Disordered" evidence="1">
    <location>
        <begin position="1"/>
        <end position="84"/>
    </location>
</feature>
<dbReference type="Proteomes" id="UP000681722">
    <property type="component" value="Unassembled WGS sequence"/>
</dbReference>
<dbReference type="AlphaFoldDB" id="A0A814T0V4"/>
<dbReference type="InterPro" id="IPR052438">
    <property type="entry name" value="Chromatin_remod/trans_coact"/>
</dbReference>
<gene>
    <name evidence="3" type="ORF">GPM918_LOCUS21220</name>
    <name evidence="4" type="ORF">SRO942_LOCUS21217</name>
</gene>
<evidence type="ECO:0000259" key="2">
    <source>
        <dbReference type="Pfam" id="PF15249"/>
    </source>
</evidence>
<name>A0A814T0V4_9BILA</name>
<dbReference type="EMBL" id="CAJOBC010006920">
    <property type="protein sequence ID" value="CAF3915334.1"/>
    <property type="molecule type" value="Genomic_DNA"/>
</dbReference>
<proteinExistence type="predicted"/>
<dbReference type="PANTHER" id="PTHR15572:SF0">
    <property type="entry name" value="GLUTAMINE-RICH PROTEIN-RELATED"/>
    <property type="match status" value="1"/>
</dbReference>
<evidence type="ECO:0000256" key="1">
    <source>
        <dbReference type="SAM" id="MobiDB-lite"/>
    </source>
</evidence>
<evidence type="ECO:0000313" key="5">
    <source>
        <dbReference type="Proteomes" id="UP000663829"/>
    </source>
</evidence>
<dbReference type="PANTHER" id="PTHR15572">
    <property type="entry name" value="GLIOMA TUMOR SUPPRESSOR CANDIDATE REGION GENE 1"/>
    <property type="match status" value="1"/>
</dbReference>
<dbReference type="InterPro" id="IPR015671">
    <property type="entry name" value="GSCR1_dom"/>
</dbReference>
<sequence>DPAALDAYLRSPDKNSTSSQLHQQISSQKLDKSLPDSIQKQTYPSSSNTMPNSNERRYDQRVYSVGQSQQETKSNYTYNTNNTNNNTNNNIQITQNTFNINNNAPQFSSTSAPISNPTPNNIIVLNQQNQFPPQQQPTVQSDQAFGNVLNQMIGSQTNVNVILNQTVIQQPLPNQSTQQPQAVTNASSSQQMVAININGQQTLIPLSMLTKLLQQKCNNNNTANASVSQPTSSQPSQQQQGVKYGLQQMSASQPQAATSPQQLQPQINGVISNSASFSGIEQQKLVDSSTVQIQPSINQSFVSPQQTSHNGTNNNHPIVHYVQQNGIGQNAPNGSIIIQNDSNSLQRFATVTNPVSTNNLRFISPVADTRPVINNTSQQFISPTNSLQQSQLQTRTVTVSHNHQQQQLKGKIHSQANGGIVLQLNQNDPITTTPTSTSSPLVLTPVTQQQQPRIVFATTSNGRKQIICDNKTTNIVNLANLKFLPAEQHQSNAIGSTPGLTSNIIKSNILLSSSDIPGSTRTINGNINDINSTLSSVTTVADLSTELFNDLQTRGKEPEMAIIKIDEYLKKLQNQNTQFTDKDHEFFKRIRRYREILNNAVEQAKLDGQHRKRLLDVSSTLNTLSSQRSIPTTSSTVGTEVTVGDQVHNHGTVVVTQATSSSKSLLPNINNNITVATTSSSSSSSPTTVIHLPIAKQNELLNNILKKLKFVNLADLQAHGILPIELSWEQKIYIYKLDMQIGQLAVDKQQQFIQSQRDLVPKYLSKHIGTNASTTLSINSKTKIVFGVPSTTTKSLRITSADLINQQLRKDHNGVLNPDFKSKFFNHADAIKRLTRYHVYQKQSPNDPTIEDCEQFNESFESVSSDLLTSIQNLKEKYSKFHFSNDQFDNHVYDSYILDKLRYDDMKEEFENEKLQSNERLRKHFAADIQNTPTPVYTSPSANQQTQLNVTHCSTTSEIDDFLTSLNSTSDYLSGTSSQDFIENNLFNDVLLDQNTTVPSSDSYLSYSTDTNQFDLFDMDTTSSSNTTAVDETQLAINSIMGIDLFHPSQQSSLTTSTTSRNTQLTSSISSTLDKTFDDQFYDDISNTTLDEDALAVQNLLGYS</sequence>
<reference evidence="3" key="1">
    <citation type="submission" date="2021-02" db="EMBL/GenBank/DDBJ databases">
        <authorList>
            <person name="Nowell W R."/>
        </authorList>
    </citation>
    <scope>NUCLEOTIDE SEQUENCE</scope>
</reference>
<evidence type="ECO:0000313" key="3">
    <source>
        <dbReference type="EMBL" id="CAF1151819.1"/>
    </source>
</evidence>
<protein>
    <recommendedName>
        <fullName evidence="2">GLTSCR protein conserved domain-containing protein</fullName>
    </recommendedName>
</protein>
<feature type="non-terminal residue" evidence="3">
    <location>
        <position position="1"/>
    </location>
</feature>
<dbReference type="GO" id="GO:0045893">
    <property type="term" value="P:positive regulation of DNA-templated transcription"/>
    <property type="evidence" value="ECO:0007669"/>
    <property type="project" value="TreeGrafter"/>
</dbReference>
<evidence type="ECO:0000313" key="4">
    <source>
        <dbReference type="EMBL" id="CAF3915334.1"/>
    </source>
</evidence>
<comment type="caution">
    <text evidence="3">The sequence shown here is derived from an EMBL/GenBank/DDBJ whole genome shotgun (WGS) entry which is preliminary data.</text>
</comment>
<dbReference type="GO" id="GO:0016514">
    <property type="term" value="C:SWI/SNF complex"/>
    <property type="evidence" value="ECO:0007669"/>
    <property type="project" value="TreeGrafter"/>
</dbReference>
<dbReference type="EMBL" id="CAJNOQ010006920">
    <property type="protein sequence ID" value="CAF1151819.1"/>
    <property type="molecule type" value="Genomic_DNA"/>
</dbReference>
<accession>A0A814T0V4</accession>
<feature type="domain" description="GLTSCR protein conserved" evidence="2">
    <location>
        <begin position="811"/>
        <end position="914"/>
    </location>
</feature>
<dbReference type="OrthoDB" id="2556847at2759"/>